<feature type="transmembrane region" description="Helical" evidence="8">
    <location>
        <begin position="38"/>
        <end position="58"/>
    </location>
</feature>
<dbReference type="GO" id="GO:0016020">
    <property type="term" value="C:membrane"/>
    <property type="evidence" value="ECO:0007669"/>
    <property type="project" value="UniProtKB-SubCell"/>
</dbReference>
<organism evidence="9 10">
    <name type="scientific">Thermanaeromonas toyohensis ToBE</name>
    <dbReference type="NCBI Taxonomy" id="698762"/>
    <lineage>
        <taxon>Bacteria</taxon>
        <taxon>Bacillati</taxon>
        <taxon>Bacillota</taxon>
        <taxon>Clostridia</taxon>
        <taxon>Neomoorellales</taxon>
        <taxon>Neomoorellaceae</taxon>
        <taxon>Thermanaeromonas</taxon>
    </lineage>
</organism>
<feature type="transmembrane region" description="Helical" evidence="8">
    <location>
        <begin position="183"/>
        <end position="205"/>
    </location>
</feature>
<evidence type="ECO:0000313" key="9">
    <source>
        <dbReference type="EMBL" id="SMB92306.1"/>
    </source>
</evidence>
<feature type="transmembrane region" description="Helical" evidence="8">
    <location>
        <begin position="217"/>
        <end position="238"/>
    </location>
</feature>
<proteinExistence type="inferred from homology"/>
<evidence type="ECO:0000256" key="3">
    <source>
        <dbReference type="ARBA" id="ARBA00022448"/>
    </source>
</evidence>
<evidence type="ECO:0000256" key="8">
    <source>
        <dbReference type="SAM" id="Phobius"/>
    </source>
</evidence>
<dbReference type="STRING" id="698762.SAMN00808754_0614"/>
<dbReference type="InterPro" id="IPR004761">
    <property type="entry name" value="Spore_GerAB"/>
</dbReference>
<dbReference type="GO" id="GO:0009847">
    <property type="term" value="P:spore germination"/>
    <property type="evidence" value="ECO:0007669"/>
    <property type="project" value="InterPro"/>
</dbReference>
<comment type="subcellular location">
    <subcellularLocation>
        <location evidence="1">Membrane</location>
        <topology evidence="1">Multi-pass membrane protein</topology>
    </subcellularLocation>
</comment>
<dbReference type="OrthoDB" id="1675410at2"/>
<dbReference type="NCBIfam" id="TIGR00912">
    <property type="entry name" value="2A0309"/>
    <property type="match status" value="1"/>
</dbReference>
<dbReference type="AlphaFoldDB" id="A0A1W1VG48"/>
<keyword evidence="3" id="KW-0813">Transport</keyword>
<evidence type="ECO:0000256" key="1">
    <source>
        <dbReference type="ARBA" id="ARBA00004141"/>
    </source>
</evidence>
<dbReference type="EMBL" id="LT838272">
    <property type="protein sequence ID" value="SMB92306.1"/>
    <property type="molecule type" value="Genomic_DNA"/>
</dbReference>
<dbReference type="PANTHER" id="PTHR34975:SF2">
    <property type="entry name" value="SPORE GERMINATION PROTEIN A2"/>
    <property type="match status" value="1"/>
</dbReference>
<keyword evidence="7 8" id="KW-0472">Membrane</keyword>
<dbReference type="PANTHER" id="PTHR34975">
    <property type="entry name" value="SPORE GERMINATION PROTEIN A2"/>
    <property type="match status" value="1"/>
</dbReference>
<accession>A0A1W1VG48</accession>
<evidence type="ECO:0000313" key="10">
    <source>
        <dbReference type="Proteomes" id="UP000192569"/>
    </source>
</evidence>
<evidence type="ECO:0000256" key="4">
    <source>
        <dbReference type="ARBA" id="ARBA00022544"/>
    </source>
</evidence>
<dbReference type="Pfam" id="PF03845">
    <property type="entry name" value="Spore_permease"/>
    <property type="match status" value="1"/>
</dbReference>
<comment type="similarity">
    <text evidence="2">Belongs to the amino acid-polyamine-organocation (APC) superfamily. Spore germination protein (SGP) (TC 2.A.3.9) family.</text>
</comment>
<evidence type="ECO:0000256" key="2">
    <source>
        <dbReference type="ARBA" id="ARBA00007998"/>
    </source>
</evidence>
<reference evidence="9 10" key="1">
    <citation type="submission" date="2017-04" db="EMBL/GenBank/DDBJ databases">
        <authorList>
            <person name="Afonso C.L."/>
            <person name="Miller P.J."/>
            <person name="Scott M.A."/>
            <person name="Spackman E."/>
            <person name="Goraichik I."/>
            <person name="Dimitrov K.M."/>
            <person name="Suarez D.L."/>
            <person name="Swayne D.E."/>
        </authorList>
    </citation>
    <scope>NUCLEOTIDE SEQUENCE [LARGE SCALE GENOMIC DNA]</scope>
    <source>
        <strain evidence="9 10">ToBE</strain>
    </source>
</reference>
<protein>
    <submittedName>
        <fullName evidence="9">Spore germination protein KB</fullName>
    </submittedName>
</protein>
<keyword evidence="4" id="KW-0309">Germination</keyword>
<evidence type="ECO:0000256" key="6">
    <source>
        <dbReference type="ARBA" id="ARBA00022989"/>
    </source>
</evidence>
<keyword evidence="10" id="KW-1185">Reference proteome</keyword>
<dbReference type="Proteomes" id="UP000192569">
    <property type="component" value="Chromosome I"/>
</dbReference>
<feature type="transmembrane region" description="Helical" evidence="8">
    <location>
        <begin position="271"/>
        <end position="292"/>
    </location>
</feature>
<dbReference type="RefSeq" id="WP_157109760.1">
    <property type="nucleotide sequence ID" value="NZ_LT838272.1"/>
</dbReference>
<sequence length="363" mass="41093">MREEGRISSWQFFMLIMAFLIGTSTLIMPVGPAKQDAWISYLLTGVLSIGAAYFYTSLGQRFPRETPFQYAPRVLGKILGTFFNILFLWYAFHLAALLLLNFSELYVIAIMVTTPLIVFIGIMAILAAWAVRSGLEALARLAELLTPFLIVTIIVLNILTLATPKLPHWENLLPIMAEGPLPILRGILPSFAFPFGETVFFLVLIPFLTSPRKCHRPFALAVILISLLLTSVLVRNIIVLGPQEASRVNFPSLTTIQLINIGDFLQRMDPLIIFIWTFGVFLKLTVVFYVFTLGTAQVFGLQDYRFLVFPTGLLLTFFAPAVYENFHQMLRFAARTWPFYFFPGYFLYPALLLLVAKIRDIKG</sequence>
<keyword evidence="5 8" id="KW-0812">Transmembrane</keyword>
<keyword evidence="6 8" id="KW-1133">Transmembrane helix</keyword>
<feature type="transmembrane region" description="Helical" evidence="8">
    <location>
        <begin position="78"/>
        <end position="100"/>
    </location>
</feature>
<feature type="transmembrane region" description="Helical" evidence="8">
    <location>
        <begin position="12"/>
        <end position="32"/>
    </location>
</feature>
<gene>
    <name evidence="9" type="ORF">SAMN00808754_0614</name>
</gene>
<feature type="transmembrane region" description="Helical" evidence="8">
    <location>
        <begin position="141"/>
        <end position="163"/>
    </location>
</feature>
<feature type="transmembrane region" description="Helical" evidence="8">
    <location>
        <begin position="304"/>
        <end position="323"/>
    </location>
</feature>
<evidence type="ECO:0000256" key="5">
    <source>
        <dbReference type="ARBA" id="ARBA00022692"/>
    </source>
</evidence>
<feature type="transmembrane region" description="Helical" evidence="8">
    <location>
        <begin position="106"/>
        <end position="129"/>
    </location>
</feature>
<evidence type="ECO:0000256" key="7">
    <source>
        <dbReference type="ARBA" id="ARBA00023136"/>
    </source>
</evidence>
<feature type="transmembrane region" description="Helical" evidence="8">
    <location>
        <begin position="338"/>
        <end position="356"/>
    </location>
</feature>
<name>A0A1W1VG48_9FIRM</name>